<sequence>YLVLAYTDNGNILISKSLKIEDKIQPSSKICPEIGDTRISEDGTITSNKTYFQISMREAEAILVIIGVLESSLIALLLLALLIIFTA</sequence>
<evidence type="ECO:0000313" key="1">
    <source>
        <dbReference type="EMBL" id="CAG8717736.1"/>
    </source>
</evidence>
<name>A0ACA9PP53_9GLOM</name>
<dbReference type="Proteomes" id="UP000789366">
    <property type="component" value="Unassembled WGS sequence"/>
</dbReference>
<reference evidence="1" key="1">
    <citation type="submission" date="2021-06" db="EMBL/GenBank/DDBJ databases">
        <authorList>
            <person name="Kallberg Y."/>
            <person name="Tangrot J."/>
            <person name="Rosling A."/>
        </authorList>
    </citation>
    <scope>NUCLEOTIDE SEQUENCE</scope>
    <source>
        <strain evidence="1">28 12/20/2015</strain>
    </source>
</reference>
<comment type="caution">
    <text evidence="1">The sequence shown here is derived from an EMBL/GenBank/DDBJ whole genome shotgun (WGS) entry which is preliminary data.</text>
</comment>
<dbReference type="EMBL" id="CAJVPW010028237">
    <property type="protein sequence ID" value="CAG8717736.1"/>
    <property type="molecule type" value="Genomic_DNA"/>
</dbReference>
<evidence type="ECO:0000313" key="2">
    <source>
        <dbReference type="Proteomes" id="UP000789366"/>
    </source>
</evidence>
<proteinExistence type="predicted"/>
<gene>
    <name evidence="1" type="ORF">SPELUC_LOCUS12228</name>
</gene>
<protein>
    <submittedName>
        <fullName evidence="1">10945_t:CDS:1</fullName>
    </submittedName>
</protein>
<feature type="non-terminal residue" evidence="1">
    <location>
        <position position="1"/>
    </location>
</feature>
<keyword evidence="2" id="KW-1185">Reference proteome</keyword>
<organism evidence="1 2">
    <name type="scientific">Cetraspora pellucida</name>
    <dbReference type="NCBI Taxonomy" id="1433469"/>
    <lineage>
        <taxon>Eukaryota</taxon>
        <taxon>Fungi</taxon>
        <taxon>Fungi incertae sedis</taxon>
        <taxon>Mucoromycota</taxon>
        <taxon>Glomeromycotina</taxon>
        <taxon>Glomeromycetes</taxon>
        <taxon>Diversisporales</taxon>
        <taxon>Gigasporaceae</taxon>
        <taxon>Cetraspora</taxon>
    </lineage>
</organism>
<accession>A0ACA9PP53</accession>